<evidence type="ECO:0000256" key="7">
    <source>
        <dbReference type="SAM" id="SignalP"/>
    </source>
</evidence>
<reference evidence="9" key="1">
    <citation type="submission" date="2022-12" db="EMBL/GenBank/DDBJ databases">
        <title>Chromosome-level genome assembly of the bean flower thrips Megalurothrips usitatus.</title>
        <authorList>
            <person name="Ma L."/>
            <person name="Liu Q."/>
            <person name="Li H."/>
            <person name="Cai W."/>
        </authorList>
    </citation>
    <scope>NUCLEOTIDE SEQUENCE</scope>
    <source>
        <strain evidence="9">Cailab_2022a</strain>
    </source>
</reference>
<evidence type="ECO:0000259" key="8">
    <source>
        <dbReference type="Pfam" id="PF00561"/>
    </source>
</evidence>
<dbReference type="GO" id="GO:0016042">
    <property type="term" value="P:lipid catabolic process"/>
    <property type="evidence" value="ECO:0007669"/>
    <property type="project" value="UniProtKB-KW"/>
</dbReference>
<evidence type="ECO:0000256" key="4">
    <source>
        <dbReference type="ARBA" id="ARBA00022963"/>
    </source>
</evidence>
<comment type="similarity">
    <text evidence="1">Belongs to the AB hydrolase superfamily. Lipase family.</text>
</comment>
<feature type="domain" description="AB hydrolase-1" evidence="8">
    <location>
        <begin position="121"/>
        <end position="410"/>
    </location>
</feature>
<keyword evidence="10" id="KW-1185">Reference proteome</keyword>
<name>A0AAV7XT81_9NEOP</name>
<gene>
    <name evidence="9" type="ORF">ONE63_007865</name>
</gene>
<dbReference type="Gene3D" id="3.40.50.1820">
    <property type="entry name" value="alpha/beta hydrolase"/>
    <property type="match status" value="1"/>
</dbReference>
<proteinExistence type="inferred from homology"/>
<dbReference type="SUPFAM" id="SSF53474">
    <property type="entry name" value="alpha/beta-Hydrolases"/>
    <property type="match status" value="1"/>
</dbReference>
<comment type="caution">
    <text evidence="9">The sequence shown here is derived from an EMBL/GenBank/DDBJ whole genome shotgun (WGS) entry which is preliminary data.</text>
</comment>
<keyword evidence="3" id="KW-0378">Hydrolase</keyword>
<dbReference type="FunFam" id="3.40.50.1820:FF:000057">
    <property type="entry name" value="Lipase"/>
    <property type="match status" value="1"/>
</dbReference>
<keyword evidence="2 7" id="KW-0732">Signal</keyword>
<dbReference type="GO" id="GO:0016787">
    <property type="term" value="F:hydrolase activity"/>
    <property type="evidence" value="ECO:0007669"/>
    <property type="project" value="UniProtKB-KW"/>
</dbReference>
<evidence type="ECO:0000256" key="6">
    <source>
        <dbReference type="ARBA" id="ARBA00023180"/>
    </source>
</evidence>
<dbReference type="PANTHER" id="PTHR11005">
    <property type="entry name" value="LYSOSOMAL ACID LIPASE-RELATED"/>
    <property type="match status" value="1"/>
</dbReference>
<keyword evidence="5" id="KW-0443">Lipid metabolism</keyword>
<keyword evidence="4" id="KW-0442">Lipid degradation</keyword>
<dbReference type="EMBL" id="JAPTSV010000005">
    <property type="protein sequence ID" value="KAJ1527931.1"/>
    <property type="molecule type" value="Genomic_DNA"/>
</dbReference>
<evidence type="ECO:0000313" key="9">
    <source>
        <dbReference type="EMBL" id="KAJ1527931.1"/>
    </source>
</evidence>
<dbReference type="InterPro" id="IPR000073">
    <property type="entry name" value="AB_hydrolase_1"/>
</dbReference>
<keyword evidence="6" id="KW-0325">Glycoprotein</keyword>
<feature type="chain" id="PRO_5043854764" description="AB hydrolase-1 domain-containing protein" evidence="7">
    <location>
        <begin position="25"/>
        <end position="454"/>
    </location>
</feature>
<dbReference type="AlphaFoldDB" id="A0AAV7XT81"/>
<evidence type="ECO:0000313" key="10">
    <source>
        <dbReference type="Proteomes" id="UP001075354"/>
    </source>
</evidence>
<protein>
    <recommendedName>
        <fullName evidence="8">AB hydrolase-1 domain-containing protein</fullName>
    </recommendedName>
</protein>
<dbReference type="Proteomes" id="UP001075354">
    <property type="component" value="Chromosome 5"/>
</dbReference>
<evidence type="ECO:0000256" key="5">
    <source>
        <dbReference type="ARBA" id="ARBA00023098"/>
    </source>
</evidence>
<accession>A0AAV7XT81</accession>
<evidence type="ECO:0000256" key="3">
    <source>
        <dbReference type="ARBA" id="ARBA00022801"/>
    </source>
</evidence>
<dbReference type="InterPro" id="IPR029058">
    <property type="entry name" value="AB_hydrolase_fold"/>
</dbReference>
<evidence type="ECO:0000256" key="2">
    <source>
        <dbReference type="ARBA" id="ARBA00022729"/>
    </source>
</evidence>
<evidence type="ECO:0000256" key="1">
    <source>
        <dbReference type="ARBA" id="ARBA00010701"/>
    </source>
</evidence>
<sequence>MARLTRLLLAACAVLLLPQPPAEAQRVPTRTDGLARAAAQLRSQLLTVFTGSQGARSALGRQLEAAMRLLRRAPPVPEPPPNTTALCRQSGHNNCELHTVRTEDGYLLTAVRIPAGPGAVPVVLMHGDLASSDSWMMRRDNSNLGTVLNEAGYDVWLGNMRGSTHARRHATLNTTDPQFWNFSWHEMGVYDLPALVDYALNRSGAPSAHLMAHSMSTSASLVMLAQRPEYNAKVRLVSLMSPSIRIRSGVIRWASDITFQFFKNNVEGYLKRNNFIEIWKRSPQLHYIGNLFCTDDSPLIGLCYRMYEQVLGQGHPDQRLPDYLATFGAYHPAGTSFRCIEHFGAINLSGRFRPLGKGINDPNPPPDYNLTAISTPVALYYSTNDGIIDPKDVDRLAKSLPRVQDKHLVPLRQFNHVDFMWAKDARTLVYERIIKNMKEVDASVAAGKMSNIIR</sequence>
<feature type="signal peptide" evidence="7">
    <location>
        <begin position="1"/>
        <end position="24"/>
    </location>
</feature>
<dbReference type="Pfam" id="PF00561">
    <property type="entry name" value="Abhydrolase_1"/>
    <property type="match status" value="1"/>
</dbReference>
<organism evidence="9 10">
    <name type="scientific">Megalurothrips usitatus</name>
    <name type="common">bean blossom thrips</name>
    <dbReference type="NCBI Taxonomy" id="439358"/>
    <lineage>
        <taxon>Eukaryota</taxon>
        <taxon>Metazoa</taxon>
        <taxon>Ecdysozoa</taxon>
        <taxon>Arthropoda</taxon>
        <taxon>Hexapoda</taxon>
        <taxon>Insecta</taxon>
        <taxon>Pterygota</taxon>
        <taxon>Neoptera</taxon>
        <taxon>Paraneoptera</taxon>
        <taxon>Thysanoptera</taxon>
        <taxon>Terebrantia</taxon>
        <taxon>Thripoidea</taxon>
        <taxon>Thripidae</taxon>
        <taxon>Megalurothrips</taxon>
    </lineage>
</organism>